<evidence type="ECO:0000256" key="6">
    <source>
        <dbReference type="ARBA" id="ARBA00022692"/>
    </source>
</evidence>
<dbReference type="AlphaFoldDB" id="A0A7U4QKG5"/>
<keyword evidence="5" id="KW-0997">Cell inner membrane</keyword>
<dbReference type="RefSeq" id="WP_066062368.1">
    <property type="nucleotide sequence ID" value="NZ_CP013015.1"/>
</dbReference>
<dbReference type="NCBIfam" id="TIGR02801">
    <property type="entry name" value="tolR"/>
    <property type="match status" value="1"/>
</dbReference>
<evidence type="ECO:0000256" key="9">
    <source>
        <dbReference type="ARBA" id="ARBA00023136"/>
    </source>
</evidence>
<evidence type="ECO:0000256" key="10">
    <source>
        <dbReference type="RuleBase" id="RU003879"/>
    </source>
</evidence>
<evidence type="ECO:0000256" key="1">
    <source>
        <dbReference type="ARBA" id="ARBA00004249"/>
    </source>
</evidence>
<dbReference type="InterPro" id="IPR003400">
    <property type="entry name" value="ExbD"/>
</dbReference>
<reference evidence="12 13" key="1">
    <citation type="submission" date="2015-10" db="EMBL/GenBank/DDBJ databases">
        <title>Candidatus Desulfofervidus auxilii, a hydrogenotrophic sulfate-reducing bacterium involved in the thermophilic anaerobic oxidation of methane.</title>
        <authorList>
            <person name="Krukenberg V."/>
            <person name="Richter M."/>
            <person name="Wegener G."/>
        </authorList>
    </citation>
    <scope>NUCLEOTIDE SEQUENCE [LARGE SCALE GENOMIC DNA]</scope>
    <source>
        <strain evidence="12 13">HS1</strain>
    </source>
</reference>
<organism evidence="12 13">
    <name type="scientific">Desulfofervidus auxilii</name>
    <dbReference type="NCBI Taxonomy" id="1621989"/>
    <lineage>
        <taxon>Bacteria</taxon>
        <taxon>Pseudomonadati</taxon>
        <taxon>Thermodesulfobacteriota</taxon>
        <taxon>Candidatus Desulfofervidia</taxon>
        <taxon>Candidatus Desulfofervidales</taxon>
        <taxon>Candidatus Desulfofervidaceae</taxon>
        <taxon>Candidatus Desulfofervidus</taxon>
    </lineage>
</organism>
<comment type="subcellular location">
    <subcellularLocation>
        <location evidence="1">Cell inner membrane</location>
        <topology evidence="1">Single-pass type II membrane protein</topology>
    </subcellularLocation>
    <subcellularLocation>
        <location evidence="10">Cell membrane</location>
        <topology evidence="10">Single-pass type II membrane protein</topology>
    </subcellularLocation>
</comment>
<keyword evidence="6 10" id="KW-0812">Transmembrane</keyword>
<evidence type="ECO:0000256" key="4">
    <source>
        <dbReference type="ARBA" id="ARBA00022475"/>
    </source>
</evidence>
<comment type="similarity">
    <text evidence="2 10">Belongs to the ExbD/TolR family.</text>
</comment>
<dbReference type="PANTHER" id="PTHR30558">
    <property type="entry name" value="EXBD MEMBRANE COMPONENT OF PMF-DRIVEN MACROMOLECULE IMPORT SYSTEM"/>
    <property type="match status" value="1"/>
</dbReference>
<dbReference type="EMBL" id="CP013015">
    <property type="protein sequence ID" value="AMM41015.1"/>
    <property type="molecule type" value="Genomic_DNA"/>
</dbReference>
<proteinExistence type="inferred from homology"/>
<keyword evidence="8 11" id="KW-1133">Transmembrane helix</keyword>
<evidence type="ECO:0000313" key="13">
    <source>
        <dbReference type="Proteomes" id="UP000070560"/>
    </source>
</evidence>
<gene>
    <name evidence="12" type="ORF">HS1_001211</name>
</gene>
<dbReference type="Pfam" id="PF02472">
    <property type="entry name" value="ExbD"/>
    <property type="match status" value="1"/>
</dbReference>
<dbReference type="Gene3D" id="3.30.420.270">
    <property type="match status" value="1"/>
</dbReference>
<evidence type="ECO:0000256" key="8">
    <source>
        <dbReference type="ARBA" id="ARBA00022989"/>
    </source>
</evidence>
<keyword evidence="4" id="KW-1003">Cell membrane</keyword>
<name>A0A7U4QKG5_DESA2</name>
<keyword evidence="7 10" id="KW-0653">Protein transport</keyword>
<dbReference type="OrthoDB" id="9798629at2"/>
<sequence>MRVFDNDENLMSEINVTPLVDVMLVLLIIFMITAPMLTYGVKVNLPTTTSKPIPTKQEPLLITVDKNKNVFIDQYKIPLKKLRKKLKPIIKANPKRNVLLQADQRVSYGYVMQVMAEIKSAGVERLGLVTKPLKKR</sequence>
<evidence type="ECO:0000256" key="2">
    <source>
        <dbReference type="ARBA" id="ARBA00005811"/>
    </source>
</evidence>
<evidence type="ECO:0000313" key="12">
    <source>
        <dbReference type="EMBL" id="AMM41015.1"/>
    </source>
</evidence>
<dbReference type="GO" id="GO:0015031">
    <property type="term" value="P:protein transport"/>
    <property type="evidence" value="ECO:0007669"/>
    <property type="project" value="UniProtKB-KW"/>
</dbReference>
<dbReference type="GO" id="GO:0005886">
    <property type="term" value="C:plasma membrane"/>
    <property type="evidence" value="ECO:0007669"/>
    <property type="project" value="UniProtKB-SubCell"/>
</dbReference>
<accession>A0A7U4QKG5</accession>
<feature type="transmembrane region" description="Helical" evidence="11">
    <location>
        <begin position="20"/>
        <end position="41"/>
    </location>
</feature>
<evidence type="ECO:0000256" key="11">
    <source>
        <dbReference type="SAM" id="Phobius"/>
    </source>
</evidence>
<dbReference type="KEGG" id="daw:HS1_001211"/>
<dbReference type="PANTHER" id="PTHR30558:SF12">
    <property type="entry name" value="BIOPOLYMER TRANSPORT PROTEIN EXBD"/>
    <property type="match status" value="1"/>
</dbReference>
<evidence type="ECO:0000256" key="7">
    <source>
        <dbReference type="ARBA" id="ARBA00022927"/>
    </source>
</evidence>
<evidence type="ECO:0000256" key="3">
    <source>
        <dbReference type="ARBA" id="ARBA00022448"/>
    </source>
</evidence>
<keyword evidence="13" id="KW-1185">Reference proteome</keyword>
<keyword evidence="9 11" id="KW-0472">Membrane</keyword>
<dbReference type="InterPro" id="IPR014168">
    <property type="entry name" value="Tol-Pal_TolR"/>
</dbReference>
<protein>
    <submittedName>
        <fullName evidence="12">Biopolymer transporter TolR</fullName>
    </submittedName>
</protein>
<evidence type="ECO:0000256" key="5">
    <source>
        <dbReference type="ARBA" id="ARBA00022519"/>
    </source>
</evidence>
<keyword evidence="3 10" id="KW-0813">Transport</keyword>
<dbReference type="GO" id="GO:0022857">
    <property type="term" value="F:transmembrane transporter activity"/>
    <property type="evidence" value="ECO:0007669"/>
    <property type="project" value="InterPro"/>
</dbReference>
<dbReference type="Proteomes" id="UP000070560">
    <property type="component" value="Chromosome"/>
</dbReference>